<evidence type="ECO:0008006" key="4">
    <source>
        <dbReference type="Google" id="ProtNLM"/>
    </source>
</evidence>
<dbReference type="Proteomes" id="UP001380290">
    <property type="component" value="Unassembled WGS sequence"/>
</dbReference>
<sequence length="148" mass="16224">MSVMIFLGDPVWWVSVVVAGILINFFCAYSKAWLDRGLSHISGKWRRSSENRKSKNQNRLERLAKSEYERIKTIAGVTHSLVLAVSFEIMALTGMYLAVTNSKSMPKWASLGVAAITILCLAMAMAAMVGAMAAKKNVEAAEKLNGPE</sequence>
<evidence type="ECO:0000313" key="2">
    <source>
        <dbReference type="EMBL" id="MEJ5862045.1"/>
    </source>
</evidence>
<organism evidence="2 3">
    <name type="scientific">Pseudomonas farsensis</name>
    <dbReference type="NCBI Taxonomy" id="2745492"/>
    <lineage>
        <taxon>Bacteria</taxon>
        <taxon>Pseudomonadati</taxon>
        <taxon>Pseudomonadota</taxon>
        <taxon>Gammaproteobacteria</taxon>
        <taxon>Pseudomonadales</taxon>
        <taxon>Pseudomonadaceae</taxon>
        <taxon>Pseudomonas</taxon>
    </lineage>
</organism>
<gene>
    <name evidence="2" type="ORF">V7S98_02280</name>
</gene>
<accession>A0ABU8QN17</accession>
<dbReference type="EMBL" id="JBBHLC010000003">
    <property type="protein sequence ID" value="MEJ5862045.1"/>
    <property type="molecule type" value="Genomic_DNA"/>
</dbReference>
<comment type="caution">
    <text evidence="2">The sequence shown here is derived from an EMBL/GenBank/DDBJ whole genome shotgun (WGS) entry which is preliminary data.</text>
</comment>
<protein>
    <recommendedName>
        <fullName evidence="4">DUF2721 domain-containing protein</fullName>
    </recommendedName>
</protein>
<keyword evidence="3" id="KW-1185">Reference proteome</keyword>
<feature type="transmembrane region" description="Helical" evidence="1">
    <location>
        <begin position="80"/>
        <end position="99"/>
    </location>
</feature>
<evidence type="ECO:0000256" key="1">
    <source>
        <dbReference type="SAM" id="Phobius"/>
    </source>
</evidence>
<feature type="transmembrane region" description="Helical" evidence="1">
    <location>
        <begin position="12"/>
        <end position="34"/>
    </location>
</feature>
<evidence type="ECO:0000313" key="3">
    <source>
        <dbReference type="Proteomes" id="UP001380290"/>
    </source>
</evidence>
<dbReference type="RefSeq" id="WP_339598137.1">
    <property type="nucleotide sequence ID" value="NZ_JBBHLC010000003.1"/>
</dbReference>
<keyword evidence="1" id="KW-0472">Membrane</keyword>
<name>A0ABU8QN17_9PSED</name>
<keyword evidence="1" id="KW-0812">Transmembrane</keyword>
<keyword evidence="1" id="KW-1133">Transmembrane helix</keyword>
<reference evidence="2 3" key="1">
    <citation type="submission" date="2024-02" db="EMBL/GenBank/DDBJ databases">
        <title>Identification of pathogenicity and growth-promoting function of Pseudomonas putida variant.</title>
        <authorList>
            <person name="Sun J."/>
        </authorList>
    </citation>
    <scope>NUCLEOTIDE SEQUENCE [LARGE SCALE GENOMIC DNA]</scope>
    <source>
        <strain evidence="2 3">A03</strain>
    </source>
</reference>
<feature type="transmembrane region" description="Helical" evidence="1">
    <location>
        <begin position="111"/>
        <end position="134"/>
    </location>
</feature>
<proteinExistence type="predicted"/>